<dbReference type="RefSeq" id="WP_316558707.1">
    <property type="nucleotide sequence ID" value="NZ_CP131062.1"/>
</dbReference>
<dbReference type="GeneID" id="85197368"/>
<gene>
    <name evidence="1" type="ORF">MmiEs2_09010</name>
</gene>
<reference evidence="1 2" key="1">
    <citation type="submission" date="2023-07" db="EMBL/GenBank/DDBJ databases">
        <title>Closed genome sequence of Methanimicrococcus sp. Es2.</title>
        <authorList>
            <person name="Protasov E."/>
            <person name="Platt K."/>
            <person name="Reeh H."/>
            <person name="Poehlein A."/>
            <person name="Daniel R."/>
            <person name="Brune A."/>
        </authorList>
    </citation>
    <scope>NUCLEOTIDE SEQUENCE [LARGE SCALE GENOMIC DNA]</scope>
    <source>
        <strain evidence="1 2">Es2</strain>
    </source>
</reference>
<dbReference type="Proteomes" id="UP001302662">
    <property type="component" value="Chromosome"/>
</dbReference>
<name>A0AA96VB79_9EURY</name>
<dbReference type="KEGG" id="mees:MmiEs2_09010"/>
<evidence type="ECO:0000313" key="1">
    <source>
        <dbReference type="EMBL" id="WNY28698.1"/>
    </source>
</evidence>
<proteinExistence type="predicted"/>
<sequence length="80" mass="9433">MPPTIRTTERQRIDILVEEINKGHDWFSMTDLKNMLGFTQNKNARKFALKLCRAYPGTFKYQTGLKKTHSAHLHIIKKQF</sequence>
<organism evidence="1 2">
    <name type="scientific">Methanimicrococcus stummii</name>
    <dbReference type="NCBI Taxonomy" id="3028294"/>
    <lineage>
        <taxon>Archaea</taxon>
        <taxon>Methanobacteriati</taxon>
        <taxon>Methanobacteriota</taxon>
        <taxon>Stenosarchaea group</taxon>
        <taxon>Methanomicrobia</taxon>
        <taxon>Methanosarcinales</taxon>
        <taxon>Methanosarcinaceae</taxon>
        <taxon>Methanimicrococcus</taxon>
    </lineage>
</organism>
<dbReference type="EMBL" id="CP131062">
    <property type="protein sequence ID" value="WNY28698.1"/>
    <property type="molecule type" value="Genomic_DNA"/>
</dbReference>
<keyword evidence="2" id="KW-1185">Reference proteome</keyword>
<accession>A0AA96VB79</accession>
<protein>
    <submittedName>
        <fullName evidence="1">Uncharacterized protein</fullName>
    </submittedName>
</protein>
<dbReference type="AlphaFoldDB" id="A0AA96VB79"/>
<evidence type="ECO:0000313" key="2">
    <source>
        <dbReference type="Proteomes" id="UP001302662"/>
    </source>
</evidence>